<evidence type="ECO:0000313" key="3">
    <source>
        <dbReference type="EMBL" id="KAK8564900.1"/>
    </source>
</evidence>
<dbReference type="EMBL" id="JBBPBM010000010">
    <property type="protein sequence ID" value="KAK8564900.1"/>
    <property type="molecule type" value="Genomic_DNA"/>
</dbReference>
<evidence type="ECO:0000313" key="4">
    <source>
        <dbReference type="Proteomes" id="UP001472677"/>
    </source>
</evidence>
<evidence type="ECO:0000256" key="1">
    <source>
        <dbReference type="SAM" id="MobiDB-lite"/>
    </source>
</evidence>
<feature type="signal peptide" evidence="2">
    <location>
        <begin position="1"/>
        <end position="19"/>
    </location>
</feature>
<comment type="caution">
    <text evidence="3">The sequence shown here is derived from an EMBL/GenBank/DDBJ whole genome shotgun (WGS) entry which is preliminary data.</text>
</comment>
<reference evidence="3 4" key="1">
    <citation type="journal article" date="2024" name="G3 (Bethesda)">
        <title>Genome assembly of Hibiscus sabdariffa L. provides insights into metabolisms of medicinal natural products.</title>
        <authorList>
            <person name="Kim T."/>
        </authorList>
    </citation>
    <scope>NUCLEOTIDE SEQUENCE [LARGE SCALE GENOMIC DNA]</scope>
    <source>
        <strain evidence="3">TK-2024</strain>
        <tissue evidence="3">Old leaves</tissue>
    </source>
</reference>
<gene>
    <name evidence="3" type="ORF">V6N12_058479</name>
</gene>
<name>A0ABR2ES88_9ROSI</name>
<protein>
    <submittedName>
        <fullName evidence="3">Uncharacterized protein</fullName>
    </submittedName>
</protein>
<organism evidence="3 4">
    <name type="scientific">Hibiscus sabdariffa</name>
    <name type="common">roselle</name>
    <dbReference type="NCBI Taxonomy" id="183260"/>
    <lineage>
        <taxon>Eukaryota</taxon>
        <taxon>Viridiplantae</taxon>
        <taxon>Streptophyta</taxon>
        <taxon>Embryophyta</taxon>
        <taxon>Tracheophyta</taxon>
        <taxon>Spermatophyta</taxon>
        <taxon>Magnoliopsida</taxon>
        <taxon>eudicotyledons</taxon>
        <taxon>Gunneridae</taxon>
        <taxon>Pentapetalae</taxon>
        <taxon>rosids</taxon>
        <taxon>malvids</taxon>
        <taxon>Malvales</taxon>
        <taxon>Malvaceae</taxon>
        <taxon>Malvoideae</taxon>
        <taxon>Hibiscus</taxon>
    </lineage>
</organism>
<feature type="chain" id="PRO_5047285833" evidence="2">
    <location>
        <begin position="20"/>
        <end position="134"/>
    </location>
</feature>
<accession>A0ABR2ES88</accession>
<feature type="region of interest" description="Disordered" evidence="1">
    <location>
        <begin position="108"/>
        <end position="134"/>
    </location>
</feature>
<sequence>MASILKQLSSLLFIFKVYCHNNASLARSPFKDQESSLLKRPHHNARSFWTPMTDVAKYYPDCCDLQFCWKRLDNCVRNEVLSGFKEQRPWQQMKLIKNRVLNESNWMGMRPETTKRGSSFDIEDLEETEEIGSS</sequence>
<proteinExistence type="predicted"/>
<keyword evidence="4" id="KW-1185">Reference proteome</keyword>
<keyword evidence="2" id="KW-0732">Signal</keyword>
<feature type="compositionally biased region" description="Acidic residues" evidence="1">
    <location>
        <begin position="121"/>
        <end position="134"/>
    </location>
</feature>
<dbReference type="Proteomes" id="UP001472677">
    <property type="component" value="Unassembled WGS sequence"/>
</dbReference>
<evidence type="ECO:0000256" key="2">
    <source>
        <dbReference type="SAM" id="SignalP"/>
    </source>
</evidence>